<evidence type="ECO:0000313" key="3">
    <source>
        <dbReference type="Proteomes" id="UP000267027"/>
    </source>
</evidence>
<dbReference type="EMBL" id="UYYA01004558">
    <property type="protein sequence ID" value="VDM62435.1"/>
    <property type="molecule type" value="Genomic_DNA"/>
</dbReference>
<evidence type="ECO:0000256" key="1">
    <source>
        <dbReference type="SAM" id="MobiDB-lite"/>
    </source>
</evidence>
<accession>A0A158PL27</accession>
<dbReference type="WBParaSite" id="ACOC_0001084901-mRNA-1">
    <property type="protein sequence ID" value="ACOC_0001084901-mRNA-1"/>
    <property type="gene ID" value="ACOC_0001084901"/>
</dbReference>
<reference evidence="4" key="1">
    <citation type="submission" date="2016-04" db="UniProtKB">
        <authorList>
            <consortium name="WormBaseParasite"/>
        </authorList>
    </citation>
    <scope>IDENTIFICATION</scope>
</reference>
<sequence>MQRASGDLAMTAEKHLQSDCDDVQEVAEEKTKLTGRKRRIPSPSQKENHYAVAIVPKTSLNSLNHVDDRSARVESPVNKMLQLPEVRMVGRLTALRCQPRLTDERVETEVFVKRHEKLEKEEKQILRRHDLVVNLDNWKERTPANLRSDDIVDIPSQVQ</sequence>
<dbReference type="OMA" id="DNWKERT"/>
<reference evidence="2 3" key="2">
    <citation type="submission" date="2018-11" db="EMBL/GenBank/DDBJ databases">
        <authorList>
            <consortium name="Pathogen Informatics"/>
        </authorList>
    </citation>
    <scope>NUCLEOTIDE SEQUENCE [LARGE SCALE GENOMIC DNA]</scope>
    <source>
        <strain evidence="2 3">Costa Rica</strain>
    </source>
</reference>
<dbReference type="Proteomes" id="UP000267027">
    <property type="component" value="Unassembled WGS sequence"/>
</dbReference>
<name>A0A158PL27_ANGCS</name>
<gene>
    <name evidence="2" type="ORF">ACOC_LOCUS10850</name>
</gene>
<protein>
    <submittedName>
        <fullName evidence="2 4">Uncharacterized protein</fullName>
    </submittedName>
</protein>
<evidence type="ECO:0000313" key="2">
    <source>
        <dbReference type="EMBL" id="VDM62435.1"/>
    </source>
</evidence>
<dbReference type="STRING" id="334426.A0A158PL27"/>
<dbReference type="AlphaFoldDB" id="A0A158PL27"/>
<dbReference type="OrthoDB" id="5822988at2759"/>
<organism evidence="4">
    <name type="scientific">Angiostrongylus costaricensis</name>
    <name type="common">Nematode worm</name>
    <dbReference type="NCBI Taxonomy" id="334426"/>
    <lineage>
        <taxon>Eukaryota</taxon>
        <taxon>Metazoa</taxon>
        <taxon>Ecdysozoa</taxon>
        <taxon>Nematoda</taxon>
        <taxon>Chromadorea</taxon>
        <taxon>Rhabditida</taxon>
        <taxon>Rhabditina</taxon>
        <taxon>Rhabditomorpha</taxon>
        <taxon>Strongyloidea</taxon>
        <taxon>Metastrongylidae</taxon>
        <taxon>Angiostrongylus</taxon>
    </lineage>
</organism>
<feature type="region of interest" description="Disordered" evidence="1">
    <location>
        <begin position="1"/>
        <end position="48"/>
    </location>
</feature>
<proteinExistence type="predicted"/>
<keyword evidence="3" id="KW-1185">Reference proteome</keyword>
<evidence type="ECO:0000313" key="4">
    <source>
        <dbReference type="WBParaSite" id="ACOC_0001084901-mRNA-1"/>
    </source>
</evidence>